<keyword evidence="4" id="KW-1185">Reference proteome</keyword>
<reference evidence="3 4" key="1">
    <citation type="journal article" date="2010" name="Science">
        <title>Genomic comparison of the ants Camponotus floridanus and Harpegnathos saltator.</title>
        <authorList>
            <person name="Bonasio R."/>
            <person name="Zhang G."/>
            <person name="Ye C."/>
            <person name="Mutti N.S."/>
            <person name="Fang X."/>
            <person name="Qin N."/>
            <person name="Donahue G."/>
            <person name="Yang P."/>
            <person name="Li Q."/>
            <person name="Li C."/>
            <person name="Zhang P."/>
            <person name="Huang Z."/>
            <person name="Berger S.L."/>
            <person name="Reinberg D."/>
            <person name="Wang J."/>
            <person name="Liebig J."/>
        </authorList>
    </citation>
    <scope>NUCLEOTIDE SEQUENCE [LARGE SCALE GENOMIC DNA]</scope>
    <source>
        <strain evidence="4">C129</strain>
    </source>
</reference>
<name>E2AKX7_CAMFO</name>
<organism evidence="4">
    <name type="scientific">Camponotus floridanus</name>
    <name type="common">Florida carpenter ant</name>
    <dbReference type="NCBI Taxonomy" id="104421"/>
    <lineage>
        <taxon>Eukaryota</taxon>
        <taxon>Metazoa</taxon>
        <taxon>Ecdysozoa</taxon>
        <taxon>Arthropoda</taxon>
        <taxon>Hexapoda</taxon>
        <taxon>Insecta</taxon>
        <taxon>Pterygota</taxon>
        <taxon>Neoptera</taxon>
        <taxon>Endopterygota</taxon>
        <taxon>Hymenoptera</taxon>
        <taxon>Apocrita</taxon>
        <taxon>Aculeata</taxon>
        <taxon>Formicoidea</taxon>
        <taxon>Formicidae</taxon>
        <taxon>Formicinae</taxon>
        <taxon>Camponotus</taxon>
    </lineage>
</organism>
<feature type="region of interest" description="Disordered" evidence="2">
    <location>
        <begin position="131"/>
        <end position="163"/>
    </location>
</feature>
<dbReference type="Proteomes" id="UP000000311">
    <property type="component" value="Unassembled WGS sequence"/>
</dbReference>
<evidence type="ECO:0000313" key="4">
    <source>
        <dbReference type="Proteomes" id="UP000000311"/>
    </source>
</evidence>
<evidence type="ECO:0000256" key="2">
    <source>
        <dbReference type="SAM" id="MobiDB-lite"/>
    </source>
</evidence>
<accession>E2AKX7</accession>
<gene>
    <name evidence="3" type="ORF">EAG_09197</name>
</gene>
<evidence type="ECO:0000256" key="1">
    <source>
        <dbReference type="SAM" id="Coils"/>
    </source>
</evidence>
<sequence>MQLEQNEITRRDLDRARQDVIRQATIIRAERDTLERENEMLRQRLRVEQHELGAERRRREEGVAALTRETIALKHATRHLSAATFHATSCRNRRRCSICIYARRTFADVNNYRDKFSSEMGDRRSRCFDNVGSSISSGKSRNISESLDSNEVDDQGAVGRDGFTRSRWTSSFRRLLGRKSKNKFDRSLDISKTDESR</sequence>
<dbReference type="OrthoDB" id="6816312at2759"/>
<dbReference type="AlphaFoldDB" id="E2AKX7"/>
<feature type="compositionally biased region" description="Low complexity" evidence="2">
    <location>
        <begin position="132"/>
        <end position="146"/>
    </location>
</feature>
<evidence type="ECO:0000313" key="3">
    <source>
        <dbReference type="EMBL" id="EFN65894.1"/>
    </source>
</evidence>
<proteinExistence type="predicted"/>
<feature type="coiled-coil region" evidence="1">
    <location>
        <begin position="24"/>
        <end position="51"/>
    </location>
</feature>
<dbReference type="InParanoid" id="E2AKX7"/>
<protein>
    <submittedName>
        <fullName evidence="3">Uncharacterized protein</fullName>
    </submittedName>
</protein>
<dbReference type="EMBL" id="GL440425">
    <property type="protein sequence ID" value="EFN65894.1"/>
    <property type="molecule type" value="Genomic_DNA"/>
</dbReference>
<keyword evidence="1" id="KW-0175">Coiled coil</keyword>